<evidence type="ECO:0000313" key="11">
    <source>
        <dbReference type="Proteomes" id="UP001526143"/>
    </source>
</evidence>
<feature type="transmembrane region" description="Helical" evidence="8">
    <location>
        <begin position="201"/>
        <end position="229"/>
    </location>
</feature>
<dbReference type="EC" id="2.4.-.-" evidence="10"/>
<keyword evidence="6 8" id="KW-1133">Transmembrane helix</keyword>
<dbReference type="GO" id="GO:0016757">
    <property type="term" value="F:glycosyltransferase activity"/>
    <property type="evidence" value="ECO:0007669"/>
    <property type="project" value="UniProtKB-KW"/>
</dbReference>
<evidence type="ECO:0000256" key="6">
    <source>
        <dbReference type="ARBA" id="ARBA00022989"/>
    </source>
</evidence>
<feature type="transmembrane region" description="Helical" evidence="8">
    <location>
        <begin position="351"/>
        <end position="371"/>
    </location>
</feature>
<evidence type="ECO:0000256" key="7">
    <source>
        <dbReference type="ARBA" id="ARBA00023136"/>
    </source>
</evidence>
<sequence>MDKPQLLASSNPPTWLKILVIIIIGLGIFFRFAHLGQKIYCCDESWTSVAISGHTVAELRQEVSHHQGTIPITTFDKYQHINPEHGVADTVNYLITSDPQHPPLYYVMVRLWAQVFGDSPTGVRSLSALISLLIFPSVYWLCLELFESPVVGWVAMALIAVSPLHLFFAQEARQYSLWMVEILGSSAALLRAIRQENKVNWAVYTLTLALGLYTHLFTVLVMIAHGIYVVIQQQFRFTKTFLNYLLGTIAAFLMLSPWLIVLITHIRTALELTSGWAIKRIDNPFELIAIFLIRVTRTFFDLNLTSDIFAFNSLAVEGDLFYSITALIFSLFLIVYLILFFVKFVQNKTSLLMFLLGGFPSLLLVIYDLLFGGSRSLQVRYQLPLYLSLEILVAYVLAFYIFQEQTWRQKIGQFMITGLLIAGLVSDVTFFQAENWWTQSESQFIKETSQVISKSEKALLVINDSPVNLGGILTLSRHYLPKVRLLPIADSELLPISNEYNQIFFMQNNSSLFHQLEQDKSYHFKVIKVLNPPPGGLWQFDKVEKL</sequence>
<dbReference type="RefSeq" id="WP_263749076.1">
    <property type="nucleotide sequence ID" value="NZ_JAOWRF010000405.1"/>
</dbReference>
<keyword evidence="5 8" id="KW-0812">Transmembrane</keyword>
<keyword evidence="11" id="KW-1185">Reference proteome</keyword>
<feature type="transmembrane region" description="Helical" evidence="8">
    <location>
        <begin position="383"/>
        <end position="402"/>
    </location>
</feature>
<dbReference type="Pfam" id="PF13231">
    <property type="entry name" value="PMT_2"/>
    <property type="match status" value="1"/>
</dbReference>
<feature type="transmembrane region" description="Helical" evidence="8">
    <location>
        <begin position="15"/>
        <end position="33"/>
    </location>
</feature>
<keyword evidence="3 10" id="KW-0328">Glycosyltransferase</keyword>
<keyword evidence="7 8" id="KW-0472">Membrane</keyword>
<dbReference type="InterPro" id="IPR038731">
    <property type="entry name" value="RgtA/B/C-like"/>
</dbReference>
<gene>
    <name evidence="10" type="ORF">OGM63_28335</name>
</gene>
<dbReference type="InterPro" id="IPR050297">
    <property type="entry name" value="LipidA_mod_glycosyltrf_83"/>
</dbReference>
<dbReference type="PANTHER" id="PTHR33908">
    <property type="entry name" value="MANNOSYLTRANSFERASE YKCB-RELATED"/>
    <property type="match status" value="1"/>
</dbReference>
<dbReference type="PANTHER" id="PTHR33908:SF11">
    <property type="entry name" value="MEMBRANE PROTEIN"/>
    <property type="match status" value="1"/>
</dbReference>
<keyword evidence="2" id="KW-1003">Cell membrane</keyword>
<name>A0ABT3B7L5_9CYAN</name>
<reference evidence="10 11" key="1">
    <citation type="submission" date="2022-10" db="EMBL/GenBank/DDBJ databases">
        <title>Identification of biosynthetic pathway for the production of the potent trypsin inhibitor radiosumin.</title>
        <authorList>
            <person name="Fewer D.P."/>
            <person name="Delbaje E."/>
            <person name="Ouyang X."/>
            <person name="Agostino P.D."/>
            <person name="Wahlsten M."/>
            <person name="Jokela J."/>
            <person name="Permi P."/>
            <person name="Haapaniemi E."/>
            <person name="Koistinen H."/>
        </authorList>
    </citation>
    <scope>NUCLEOTIDE SEQUENCE [LARGE SCALE GENOMIC DNA]</scope>
    <source>
        <strain evidence="10 11">NIES-515</strain>
    </source>
</reference>
<evidence type="ECO:0000256" key="4">
    <source>
        <dbReference type="ARBA" id="ARBA00022679"/>
    </source>
</evidence>
<evidence type="ECO:0000256" key="2">
    <source>
        <dbReference type="ARBA" id="ARBA00022475"/>
    </source>
</evidence>
<feature type="transmembrane region" description="Helical" evidence="8">
    <location>
        <begin position="152"/>
        <end position="169"/>
    </location>
</feature>
<protein>
    <submittedName>
        <fullName evidence="10">Glycosyltransferase family 39 protein</fullName>
        <ecNumber evidence="10">2.4.-.-</ecNumber>
    </submittedName>
</protein>
<keyword evidence="4 10" id="KW-0808">Transferase</keyword>
<evidence type="ECO:0000259" key="9">
    <source>
        <dbReference type="Pfam" id="PF13231"/>
    </source>
</evidence>
<comment type="subcellular location">
    <subcellularLocation>
        <location evidence="1">Cell membrane</location>
        <topology evidence="1">Multi-pass membrane protein</topology>
    </subcellularLocation>
</comment>
<evidence type="ECO:0000256" key="5">
    <source>
        <dbReference type="ARBA" id="ARBA00022692"/>
    </source>
</evidence>
<evidence type="ECO:0000256" key="3">
    <source>
        <dbReference type="ARBA" id="ARBA00022676"/>
    </source>
</evidence>
<accession>A0ABT3B7L5</accession>
<evidence type="ECO:0000256" key="8">
    <source>
        <dbReference type="SAM" id="Phobius"/>
    </source>
</evidence>
<organism evidence="10 11">
    <name type="scientific">Plectonema radiosum NIES-515</name>
    <dbReference type="NCBI Taxonomy" id="2986073"/>
    <lineage>
        <taxon>Bacteria</taxon>
        <taxon>Bacillati</taxon>
        <taxon>Cyanobacteriota</taxon>
        <taxon>Cyanophyceae</taxon>
        <taxon>Oscillatoriophycideae</taxon>
        <taxon>Oscillatoriales</taxon>
        <taxon>Microcoleaceae</taxon>
        <taxon>Plectonema</taxon>
    </lineage>
</organism>
<dbReference type="Proteomes" id="UP001526143">
    <property type="component" value="Unassembled WGS sequence"/>
</dbReference>
<feature type="transmembrane region" description="Helical" evidence="8">
    <location>
        <begin position="126"/>
        <end position="146"/>
    </location>
</feature>
<evidence type="ECO:0000313" key="10">
    <source>
        <dbReference type="EMBL" id="MCV3217370.1"/>
    </source>
</evidence>
<feature type="transmembrane region" description="Helical" evidence="8">
    <location>
        <begin position="320"/>
        <end position="342"/>
    </location>
</feature>
<evidence type="ECO:0000256" key="1">
    <source>
        <dbReference type="ARBA" id="ARBA00004651"/>
    </source>
</evidence>
<feature type="transmembrane region" description="Helical" evidence="8">
    <location>
        <begin position="241"/>
        <end position="263"/>
    </location>
</feature>
<dbReference type="EMBL" id="JAOWRF010000405">
    <property type="protein sequence ID" value="MCV3217370.1"/>
    <property type="molecule type" value="Genomic_DNA"/>
</dbReference>
<proteinExistence type="predicted"/>
<comment type="caution">
    <text evidence="10">The sequence shown here is derived from an EMBL/GenBank/DDBJ whole genome shotgun (WGS) entry which is preliminary data.</text>
</comment>
<feature type="domain" description="Glycosyltransferase RgtA/B/C/D-like" evidence="9">
    <location>
        <begin position="100"/>
        <end position="260"/>
    </location>
</feature>